<dbReference type="PANTHER" id="PTHR23132:SF23">
    <property type="entry name" value="D-ALANINE--D-ALANINE LIGASE B"/>
    <property type="match status" value="1"/>
</dbReference>
<dbReference type="OrthoDB" id="422362at2759"/>
<protein>
    <recommendedName>
        <fullName evidence="4">ATP-grasp domain-containing protein</fullName>
    </recommendedName>
</protein>
<comment type="similarity">
    <text evidence="1">Belongs to the D-alanine--D-alanine ligase family.</text>
</comment>
<evidence type="ECO:0000256" key="3">
    <source>
        <dbReference type="PROSITE-ProRule" id="PRU00409"/>
    </source>
</evidence>
<dbReference type="InterPro" id="IPR011095">
    <property type="entry name" value="Dala_Dala_lig_C"/>
</dbReference>
<dbReference type="Pfam" id="PF07478">
    <property type="entry name" value="Dala_Dala_lig_C"/>
    <property type="match status" value="1"/>
</dbReference>
<reference evidence="6" key="2">
    <citation type="submission" date="2015-01" db="EMBL/GenBank/DDBJ databases">
        <title>Evolutionary Origins and Diversification of the Mycorrhizal Mutualists.</title>
        <authorList>
            <consortium name="DOE Joint Genome Institute"/>
            <consortium name="Mycorrhizal Genomics Consortium"/>
            <person name="Kohler A."/>
            <person name="Kuo A."/>
            <person name="Nagy L.G."/>
            <person name="Floudas D."/>
            <person name="Copeland A."/>
            <person name="Barry K.W."/>
            <person name="Cichocki N."/>
            <person name="Veneault-Fourrey C."/>
            <person name="LaButti K."/>
            <person name="Lindquist E.A."/>
            <person name="Lipzen A."/>
            <person name="Lundell T."/>
            <person name="Morin E."/>
            <person name="Murat C."/>
            <person name="Riley R."/>
            <person name="Ohm R."/>
            <person name="Sun H."/>
            <person name="Tunlid A."/>
            <person name="Henrissat B."/>
            <person name="Grigoriev I.V."/>
            <person name="Hibbett D.S."/>
            <person name="Martin F."/>
        </authorList>
    </citation>
    <scope>NUCLEOTIDE SEQUENCE [LARGE SCALE GENOMIC DNA]</scope>
    <source>
        <strain evidence="6">Zn</strain>
    </source>
</reference>
<keyword evidence="2" id="KW-0436">Ligase</keyword>
<gene>
    <name evidence="5" type="ORF">OIDMADRAFT_138929</name>
</gene>
<keyword evidence="3" id="KW-0067">ATP-binding</keyword>
<dbReference type="PROSITE" id="PS50975">
    <property type="entry name" value="ATP_GRASP"/>
    <property type="match status" value="1"/>
</dbReference>
<evidence type="ECO:0000313" key="6">
    <source>
        <dbReference type="Proteomes" id="UP000054321"/>
    </source>
</evidence>
<evidence type="ECO:0000256" key="1">
    <source>
        <dbReference type="ARBA" id="ARBA00010871"/>
    </source>
</evidence>
<dbReference type="InParanoid" id="A0A0C3C1T0"/>
<keyword evidence="6" id="KW-1185">Reference proteome</keyword>
<sequence>MSIARVAVLYQAIEPPVVNGVRKPPKPGGYRDSGADIAYSLQLQSDIDVLTATPSSSPNDEDGWCFPDTEEGIMLALKKGATHLWANTVLFTTHPLQSSSRIGKYQDLARVFGQPPPMVEKYDDKEFVNNLLRSKGGFTMPRSWSLSKSEDVKSRLRALNLPFPVVVKPIRGRGSYGVRMCTSEGEVIEQIKALFEDSLAIMIEEYLAGEEITITVMPPSEETPRYWAMPIVKRFNHADGIAPYSGVIAVTSNSTVIPSGHYAKYPSYHEVTRQCEEVAKLLRVTAPIRIDARRFTNDQNSDFALFDVNMKPNMTGPGRPGRENQASLTALSAAALGWDYSTLLRSMLLRSHTLRALREAQPDL</sequence>
<evidence type="ECO:0000256" key="2">
    <source>
        <dbReference type="ARBA" id="ARBA00022598"/>
    </source>
</evidence>
<dbReference type="AlphaFoldDB" id="A0A0C3C1T0"/>
<evidence type="ECO:0000313" key="5">
    <source>
        <dbReference type="EMBL" id="KIM92803.1"/>
    </source>
</evidence>
<feature type="domain" description="ATP-grasp" evidence="4">
    <location>
        <begin position="130"/>
        <end position="349"/>
    </location>
</feature>
<dbReference type="STRING" id="913774.A0A0C3C1T0"/>
<dbReference type="Proteomes" id="UP000054321">
    <property type="component" value="Unassembled WGS sequence"/>
</dbReference>
<accession>A0A0C3C1T0</accession>
<dbReference type="SUPFAM" id="SSF56059">
    <property type="entry name" value="Glutathione synthetase ATP-binding domain-like"/>
    <property type="match status" value="1"/>
</dbReference>
<evidence type="ECO:0000259" key="4">
    <source>
        <dbReference type="PROSITE" id="PS50975"/>
    </source>
</evidence>
<dbReference type="InterPro" id="IPR013815">
    <property type="entry name" value="ATP_grasp_subdomain_1"/>
</dbReference>
<dbReference type="PANTHER" id="PTHR23132">
    <property type="entry name" value="D-ALANINE--D-ALANINE LIGASE"/>
    <property type="match status" value="1"/>
</dbReference>
<keyword evidence="3" id="KW-0547">Nucleotide-binding</keyword>
<dbReference type="GO" id="GO:0005524">
    <property type="term" value="F:ATP binding"/>
    <property type="evidence" value="ECO:0007669"/>
    <property type="project" value="UniProtKB-UniRule"/>
</dbReference>
<name>A0A0C3C1T0_OIDMZ</name>
<proteinExistence type="inferred from homology"/>
<reference evidence="5 6" key="1">
    <citation type="submission" date="2014-04" db="EMBL/GenBank/DDBJ databases">
        <authorList>
            <consortium name="DOE Joint Genome Institute"/>
            <person name="Kuo A."/>
            <person name="Martino E."/>
            <person name="Perotto S."/>
            <person name="Kohler A."/>
            <person name="Nagy L.G."/>
            <person name="Floudas D."/>
            <person name="Copeland A."/>
            <person name="Barry K.W."/>
            <person name="Cichocki N."/>
            <person name="Veneault-Fourrey C."/>
            <person name="LaButti K."/>
            <person name="Lindquist E.A."/>
            <person name="Lipzen A."/>
            <person name="Lundell T."/>
            <person name="Morin E."/>
            <person name="Murat C."/>
            <person name="Sun H."/>
            <person name="Tunlid A."/>
            <person name="Henrissat B."/>
            <person name="Grigoriev I.V."/>
            <person name="Hibbett D.S."/>
            <person name="Martin F."/>
            <person name="Nordberg H.P."/>
            <person name="Cantor M.N."/>
            <person name="Hua S.X."/>
        </authorList>
    </citation>
    <scope>NUCLEOTIDE SEQUENCE [LARGE SCALE GENOMIC DNA]</scope>
    <source>
        <strain evidence="5 6">Zn</strain>
    </source>
</reference>
<dbReference type="EMBL" id="KN832905">
    <property type="protein sequence ID" value="KIM92803.1"/>
    <property type="molecule type" value="Genomic_DNA"/>
</dbReference>
<organism evidence="5 6">
    <name type="scientific">Oidiodendron maius (strain Zn)</name>
    <dbReference type="NCBI Taxonomy" id="913774"/>
    <lineage>
        <taxon>Eukaryota</taxon>
        <taxon>Fungi</taxon>
        <taxon>Dikarya</taxon>
        <taxon>Ascomycota</taxon>
        <taxon>Pezizomycotina</taxon>
        <taxon>Leotiomycetes</taxon>
        <taxon>Leotiomycetes incertae sedis</taxon>
        <taxon>Myxotrichaceae</taxon>
        <taxon>Oidiodendron</taxon>
    </lineage>
</organism>
<dbReference type="HOGENOM" id="CLU_784577_0_0_1"/>
<dbReference type="GO" id="GO:0046872">
    <property type="term" value="F:metal ion binding"/>
    <property type="evidence" value="ECO:0007669"/>
    <property type="project" value="InterPro"/>
</dbReference>
<dbReference type="InterPro" id="IPR011761">
    <property type="entry name" value="ATP-grasp"/>
</dbReference>
<dbReference type="GO" id="GO:0008716">
    <property type="term" value="F:D-alanine-D-alanine ligase activity"/>
    <property type="evidence" value="ECO:0007669"/>
    <property type="project" value="InterPro"/>
</dbReference>
<dbReference type="Gene3D" id="3.30.470.20">
    <property type="entry name" value="ATP-grasp fold, B domain"/>
    <property type="match status" value="1"/>
</dbReference>
<dbReference type="Gene3D" id="3.30.1490.20">
    <property type="entry name" value="ATP-grasp fold, A domain"/>
    <property type="match status" value="1"/>
</dbReference>